<gene>
    <name evidence="1" type="ORF">GSLYS_00011531001</name>
</gene>
<accession>A0AAV2HU44</accession>
<keyword evidence="2" id="KW-1185">Reference proteome</keyword>
<name>A0AAV2HU44_LYMST</name>
<sequence>MFRNHALETMQDLTKSLESTEQRYCKMSVKMNQFEISIQSYGEKLEKASSIGIDKFDDLFGICHAFARRLNLLETLKKILCQKITTRRRNCLENNEISRVEPVTGIGNCYEFGDTSKDLSHKDVSSFTFQARSNAPTSAIKFVIPNASSQTTTTITAPTDDVNFDDTT</sequence>
<protein>
    <submittedName>
        <fullName evidence="1">Uncharacterized protein</fullName>
    </submittedName>
</protein>
<evidence type="ECO:0000313" key="1">
    <source>
        <dbReference type="EMBL" id="CAL1537628.1"/>
    </source>
</evidence>
<organism evidence="1 2">
    <name type="scientific">Lymnaea stagnalis</name>
    <name type="common">Great pond snail</name>
    <name type="synonym">Helix stagnalis</name>
    <dbReference type="NCBI Taxonomy" id="6523"/>
    <lineage>
        <taxon>Eukaryota</taxon>
        <taxon>Metazoa</taxon>
        <taxon>Spiralia</taxon>
        <taxon>Lophotrochozoa</taxon>
        <taxon>Mollusca</taxon>
        <taxon>Gastropoda</taxon>
        <taxon>Heterobranchia</taxon>
        <taxon>Euthyneura</taxon>
        <taxon>Panpulmonata</taxon>
        <taxon>Hygrophila</taxon>
        <taxon>Lymnaeoidea</taxon>
        <taxon>Lymnaeidae</taxon>
        <taxon>Lymnaea</taxon>
    </lineage>
</organism>
<dbReference type="Proteomes" id="UP001497497">
    <property type="component" value="Unassembled WGS sequence"/>
</dbReference>
<evidence type="ECO:0000313" key="2">
    <source>
        <dbReference type="Proteomes" id="UP001497497"/>
    </source>
</evidence>
<reference evidence="1 2" key="1">
    <citation type="submission" date="2024-04" db="EMBL/GenBank/DDBJ databases">
        <authorList>
            <consortium name="Genoscope - CEA"/>
            <person name="William W."/>
        </authorList>
    </citation>
    <scope>NUCLEOTIDE SEQUENCE [LARGE SCALE GENOMIC DNA]</scope>
</reference>
<dbReference type="EMBL" id="CAXITT010000269">
    <property type="protein sequence ID" value="CAL1537628.1"/>
    <property type="molecule type" value="Genomic_DNA"/>
</dbReference>
<proteinExistence type="predicted"/>
<dbReference type="AlphaFoldDB" id="A0AAV2HU44"/>
<comment type="caution">
    <text evidence="1">The sequence shown here is derived from an EMBL/GenBank/DDBJ whole genome shotgun (WGS) entry which is preliminary data.</text>
</comment>